<keyword evidence="4" id="KW-0408">Iron</keyword>
<dbReference type="PROSITE" id="PS51296">
    <property type="entry name" value="RIESKE"/>
    <property type="match status" value="1"/>
</dbReference>
<dbReference type="Proteomes" id="UP000526501">
    <property type="component" value="Unassembled WGS sequence"/>
</dbReference>
<dbReference type="GO" id="GO:0051213">
    <property type="term" value="F:dioxygenase activity"/>
    <property type="evidence" value="ECO:0007669"/>
    <property type="project" value="UniProtKB-KW"/>
</dbReference>
<keyword evidence="7" id="KW-0223">Dioxygenase</keyword>
<accession>A0A7X1B980</accession>
<comment type="caution">
    <text evidence="7">The sequence shown here is derived from an EMBL/GenBank/DDBJ whole genome shotgun (WGS) entry which is preliminary data.</text>
</comment>
<dbReference type="AlphaFoldDB" id="A0A7X1B980"/>
<reference evidence="7 8" key="1">
    <citation type="submission" date="2020-07" db="EMBL/GenBank/DDBJ databases">
        <authorList>
            <person name="Feng X."/>
        </authorList>
    </citation>
    <scope>NUCLEOTIDE SEQUENCE [LARGE SCALE GENOMIC DNA]</scope>
    <source>
        <strain evidence="7 8">JCM23202</strain>
    </source>
</reference>
<keyword evidence="8" id="KW-1185">Reference proteome</keyword>
<organism evidence="7 8">
    <name type="scientific">Pelagicoccus albus</name>
    <dbReference type="NCBI Taxonomy" id="415222"/>
    <lineage>
        <taxon>Bacteria</taxon>
        <taxon>Pseudomonadati</taxon>
        <taxon>Verrucomicrobiota</taxon>
        <taxon>Opitutia</taxon>
        <taxon>Puniceicoccales</taxon>
        <taxon>Pelagicoccaceae</taxon>
        <taxon>Pelagicoccus</taxon>
    </lineage>
</organism>
<gene>
    <name evidence="7" type="ORF">H5P27_17620</name>
</gene>
<evidence type="ECO:0000256" key="5">
    <source>
        <dbReference type="ARBA" id="ARBA00023014"/>
    </source>
</evidence>
<dbReference type="InterPro" id="IPR036922">
    <property type="entry name" value="Rieske_2Fe-2S_sf"/>
</dbReference>
<keyword evidence="5" id="KW-0411">Iron-sulfur</keyword>
<feature type="domain" description="Rieske" evidence="6">
    <location>
        <begin position="12"/>
        <end position="115"/>
    </location>
</feature>
<proteinExistence type="predicted"/>
<dbReference type="PROSITE" id="PS00570">
    <property type="entry name" value="RING_HYDROXYL_ALPHA"/>
    <property type="match status" value="1"/>
</dbReference>
<dbReference type="EMBL" id="JACHVC010000013">
    <property type="protein sequence ID" value="MBC2607877.1"/>
    <property type="molecule type" value="Genomic_DNA"/>
</dbReference>
<evidence type="ECO:0000259" key="6">
    <source>
        <dbReference type="PROSITE" id="PS51296"/>
    </source>
</evidence>
<name>A0A7X1B980_9BACT</name>
<dbReference type="Gene3D" id="3.90.380.10">
    <property type="entry name" value="Naphthalene 1,2-dioxygenase Alpha Subunit, Chain A, domain 1"/>
    <property type="match status" value="1"/>
</dbReference>
<evidence type="ECO:0000313" key="7">
    <source>
        <dbReference type="EMBL" id="MBC2607877.1"/>
    </source>
</evidence>
<dbReference type="Gene3D" id="2.102.10.10">
    <property type="entry name" value="Rieske [2Fe-2S] iron-sulphur domain"/>
    <property type="match status" value="1"/>
</dbReference>
<dbReference type="PANTHER" id="PTHR21266:SF60">
    <property type="entry name" value="3-KETOSTEROID-9-ALPHA-MONOOXYGENASE, OXYGENASE COMPONENT"/>
    <property type="match status" value="1"/>
</dbReference>
<evidence type="ECO:0000256" key="2">
    <source>
        <dbReference type="ARBA" id="ARBA00022723"/>
    </source>
</evidence>
<sequence length="319" mass="36205">MIDDQVLRREWHVVLRAKDIGEGEVLSKTVLGEDLVLWKDASKVHVWRDLCIHRGAKLSLGTLKEGCIVCPYHGWEYNSEGRCMRIPAQNSKRAISSKAKAQPYLSCEKYGAIWVCLDSDPISPEPFLPIFENQTLGLFLSSHPMRAKAPRVIENYLDFSHLPFLHAGFLGDPDMPQVEDYDVEMTENGLVARDLKIWQPNPDGSGVGGYRSYDYFCYRPLIAAFSKEKVLSVLTATPVDEETTVAWLFGMSEFREGLTEEDALKWSELIISQDKPAVESQRPELLPLDLQEELHLACDRLAIAYRRWLKELGLSYGVS</sequence>
<evidence type="ECO:0000256" key="3">
    <source>
        <dbReference type="ARBA" id="ARBA00023002"/>
    </source>
</evidence>
<dbReference type="GO" id="GO:0051537">
    <property type="term" value="F:2 iron, 2 sulfur cluster binding"/>
    <property type="evidence" value="ECO:0007669"/>
    <property type="project" value="UniProtKB-KW"/>
</dbReference>
<keyword evidence="1" id="KW-0001">2Fe-2S</keyword>
<dbReference type="Pfam" id="PF19112">
    <property type="entry name" value="VanA_C"/>
    <property type="match status" value="1"/>
</dbReference>
<dbReference type="InterPro" id="IPR017941">
    <property type="entry name" value="Rieske_2Fe-2S"/>
</dbReference>
<keyword evidence="2" id="KW-0479">Metal-binding</keyword>
<evidence type="ECO:0000256" key="1">
    <source>
        <dbReference type="ARBA" id="ARBA00022714"/>
    </source>
</evidence>
<dbReference type="InterPro" id="IPR044043">
    <property type="entry name" value="VanA_C_cat"/>
</dbReference>
<dbReference type="PANTHER" id="PTHR21266">
    <property type="entry name" value="IRON-SULFUR DOMAIN CONTAINING PROTEIN"/>
    <property type="match status" value="1"/>
</dbReference>
<evidence type="ECO:0000256" key="4">
    <source>
        <dbReference type="ARBA" id="ARBA00023004"/>
    </source>
</evidence>
<dbReference type="SUPFAM" id="SSF50022">
    <property type="entry name" value="ISP domain"/>
    <property type="match status" value="1"/>
</dbReference>
<evidence type="ECO:0000313" key="8">
    <source>
        <dbReference type="Proteomes" id="UP000526501"/>
    </source>
</evidence>
<protein>
    <submittedName>
        <fullName evidence="7">Aromatic ring-hydroxylating dioxygenase subunit alpha</fullName>
    </submittedName>
</protein>
<dbReference type="InterPro" id="IPR050584">
    <property type="entry name" value="Cholesterol_7-desaturase"/>
</dbReference>
<dbReference type="InterPro" id="IPR015881">
    <property type="entry name" value="ARHD_Rieske_2Fe_2S"/>
</dbReference>
<dbReference type="CDD" id="cd03469">
    <property type="entry name" value="Rieske_RO_Alpha_N"/>
    <property type="match status" value="1"/>
</dbReference>
<dbReference type="RefSeq" id="WP_185661740.1">
    <property type="nucleotide sequence ID" value="NZ_CAWPOO010000013.1"/>
</dbReference>
<dbReference type="SUPFAM" id="SSF55961">
    <property type="entry name" value="Bet v1-like"/>
    <property type="match status" value="1"/>
</dbReference>
<dbReference type="Pfam" id="PF00355">
    <property type="entry name" value="Rieske"/>
    <property type="match status" value="1"/>
</dbReference>
<keyword evidence="3" id="KW-0560">Oxidoreductase</keyword>
<dbReference type="GO" id="GO:0005506">
    <property type="term" value="F:iron ion binding"/>
    <property type="evidence" value="ECO:0007669"/>
    <property type="project" value="InterPro"/>
</dbReference>